<dbReference type="Gramene" id="PGSC0003DMT400016865">
    <property type="protein sequence ID" value="PGSC0003DMT400016865"/>
    <property type="gene ID" value="PGSC0003DMG400006598"/>
</dbReference>
<dbReference type="eggNOG" id="KOG1426">
    <property type="taxonomic scope" value="Eukaryota"/>
</dbReference>
<evidence type="ECO:0000313" key="4">
    <source>
        <dbReference type="Proteomes" id="UP000011115"/>
    </source>
</evidence>
<keyword evidence="1" id="KW-0677">Repeat</keyword>
<dbReference type="Pfam" id="PF00415">
    <property type="entry name" value="RCC1"/>
    <property type="match status" value="1"/>
</dbReference>
<dbReference type="PaxDb" id="4113-PGSC0003DMT400016865"/>
<dbReference type="InterPro" id="IPR000408">
    <property type="entry name" value="Reg_chr_condens"/>
</dbReference>
<evidence type="ECO:0000256" key="1">
    <source>
        <dbReference type="ARBA" id="ARBA00022737"/>
    </source>
</evidence>
<reference evidence="4" key="1">
    <citation type="journal article" date="2011" name="Nature">
        <title>Genome sequence and analysis of the tuber crop potato.</title>
        <authorList>
            <consortium name="The Potato Genome Sequencing Consortium"/>
        </authorList>
    </citation>
    <scope>NUCLEOTIDE SEQUENCE [LARGE SCALE GENOMIC DNA]</scope>
    <source>
        <strain evidence="4">cv. DM1-3 516 R44</strain>
    </source>
</reference>
<evidence type="ECO:0000256" key="2">
    <source>
        <dbReference type="PROSITE-ProRule" id="PRU00235"/>
    </source>
</evidence>
<dbReference type="AlphaFoldDB" id="M1A891"/>
<evidence type="ECO:0000313" key="3">
    <source>
        <dbReference type="EnsemblPlants" id="PGSC0003DMT400016865"/>
    </source>
</evidence>
<feature type="repeat" description="RCC1" evidence="2">
    <location>
        <begin position="56"/>
        <end position="122"/>
    </location>
</feature>
<feature type="repeat" description="RCC1" evidence="2">
    <location>
        <begin position="123"/>
        <end position="173"/>
    </location>
</feature>
<sequence length="173" mass="18619">MVYTFSWGNETKLGHQTEQTDLELFPLLGALDNIPVVQSAAGYCYLLALACQPSGMSVYFVGCGLGGKLGHGTRTEEEVSSTPCCIRGIPPGRDIIEQFQTLNIQLVVVAAGAWHAAIVGKDGRVCTWGWGRYGCLGHGNEDCESAPKVVKALSNVKVVYVATWDYTTFVVSN</sequence>
<reference evidence="3" key="2">
    <citation type="submission" date="2015-06" db="UniProtKB">
        <authorList>
            <consortium name="EnsemblPlants"/>
        </authorList>
    </citation>
    <scope>IDENTIFICATION</scope>
    <source>
        <strain evidence="3">DM1-3 516 R44</strain>
    </source>
</reference>
<dbReference type="Proteomes" id="UP000011115">
    <property type="component" value="Unassembled WGS sequence"/>
</dbReference>
<dbReference type="EnsemblPlants" id="PGSC0003DMT400016865">
    <property type="protein sequence ID" value="PGSC0003DMT400016865"/>
    <property type="gene ID" value="PGSC0003DMG400006598"/>
</dbReference>
<dbReference type="InterPro" id="IPR009091">
    <property type="entry name" value="RCC1/BLIP-II"/>
</dbReference>
<dbReference type="PANTHER" id="PTHR22870:SF24">
    <property type="entry name" value="REGULATOR OF CHROMOSOME CONDENSATION (RCC1) FAMILY PROTEIN"/>
    <property type="match status" value="1"/>
</dbReference>
<dbReference type="InterPro" id="IPR051210">
    <property type="entry name" value="Ub_ligase/GEF_domain"/>
</dbReference>
<dbReference type="SUPFAM" id="SSF50985">
    <property type="entry name" value="RCC1/BLIP-II"/>
    <property type="match status" value="1"/>
</dbReference>
<dbReference type="Gene3D" id="2.130.10.30">
    <property type="entry name" value="Regulator of chromosome condensation 1/beta-lactamase-inhibitor protein II"/>
    <property type="match status" value="1"/>
</dbReference>
<protein>
    <submittedName>
        <fullName evidence="3">RCC1 and BTB domain-containing protein</fullName>
    </submittedName>
</protein>
<dbReference type="PROSITE" id="PS50012">
    <property type="entry name" value="RCC1_3"/>
    <property type="match status" value="2"/>
</dbReference>
<keyword evidence="4" id="KW-1185">Reference proteome</keyword>
<organism evidence="3 4">
    <name type="scientific">Solanum tuberosum</name>
    <name type="common">Potato</name>
    <dbReference type="NCBI Taxonomy" id="4113"/>
    <lineage>
        <taxon>Eukaryota</taxon>
        <taxon>Viridiplantae</taxon>
        <taxon>Streptophyta</taxon>
        <taxon>Embryophyta</taxon>
        <taxon>Tracheophyta</taxon>
        <taxon>Spermatophyta</taxon>
        <taxon>Magnoliopsida</taxon>
        <taxon>eudicotyledons</taxon>
        <taxon>Gunneridae</taxon>
        <taxon>Pentapetalae</taxon>
        <taxon>asterids</taxon>
        <taxon>lamiids</taxon>
        <taxon>Solanales</taxon>
        <taxon>Solanaceae</taxon>
        <taxon>Solanoideae</taxon>
        <taxon>Solaneae</taxon>
        <taxon>Solanum</taxon>
    </lineage>
</organism>
<dbReference type="InParanoid" id="M1A891"/>
<dbReference type="HOGENOM" id="CLU_005210_2_0_1"/>
<proteinExistence type="predicted"/>
<dbReference type="STRING" id="4113.M1A891"/>
<dbReference type="PANTHER" id="PTHR22870">
    <property type="entry name" value="REGULATOR OF CHROMOSOME CONDENSATION"/>
    <property type="match status" value="1"/>
</dbReference>
<name>M1A891_SOLTU</name>
<accession>M1A891</accession>